<dbReference type="Proteomes" id="UP000023067">
    <property type="component" value="Unassembled WGS sequence"/>
</dbReference>
<dbReference type="GO" id="GO:0000155">
    <property type="term" value="F:phosphorelay sensor kinase activity"/>
    <property type="evidence" value="ECO:0007669"/>
    <property type="project" value="InterPro"/>
</dbReference>
<keyword evidence="7" id="KW-0067">ATP-binding</keyword>
<keyword evidence="14" id="KW-1185">Reference proteome</keyword>
<evidence type="ECO:0000313" key="14">
    <source>
        <dbReference type="Proteomes" id="UP000023067"/>
    </source>
</evidence>
<accession>Z9JYA4</accession>
<dbReference type="PANTHER" id="PTHR24421">
    <property type="entry name" value="NITRATE/NITRITE SENSOR PROTEIN NARX-RELATED"/>
    <property type="match status" value="1"/>
</dbReference>
<keyword evidence="6 13" id="KW-0418">Kinase</keyword>
<dbReference type="RefSeq" id="WP_051486408.1">
    <property type="nucleotide sequence ID" value="NZ_BAAAOW010000001.1"/>
</dbReference>
<keyword evidence="8" id="KW-0902">Two-component regulatory system</keyword>
<evidence type="ECO:0000256" key="3">
    <source>
        <dbReference type="ARBA" id="ARBA00022553"/>
    </source>
</evidence>
<evidence type="ECO:0000256" key="7">
    <source>
        <dbReference type="ARBA" id="ARBA00022840"/>
    </source>
</evidence>
<feature type="transmembrane region" description="Helical" evidence="10">
    <location>
        <begin position="26"/>
        <end position="48"/>
    </location>
</feature>
<dbReference type="GO" id="GO:0046983">
    <property type="term" value="F:protein dimerization activity"/>
    <property type="evidence" value="ECO:0007669"/>
    <property type="project" value="InterPro"/>
</dbReference>
<evidence type="ECO:0000256" key="2">
    <source>
        <dbReference type="ARBA" id="ARBA00012438"/>
    </source>
</evidence>
<keyword evidence="3" id="KW-0597">Phosphoprotein</keyword>
<feature type="domain" description="Histidine kinase/HSP90-like ATPase" evidence="11">
    <location>
        <begin position="303"/>
        <end position="390"/>
    </location>
</feature>
<keyword evidence="10" id="KW-1133">Transmembrane helix</keyword>
<dbReference type="InterPro" id="IPR003594">
    <property type="entry name" value="HATPase_dom"/>
</dbReference>
<evidence type="ECO:0000256" key="6">
    <source>
        <dbReference type="ARBA" id="ARBA00022777"/>
    </source>
</evidence>
<keyword evidence="10" id="KW-0472">Membrane</keyword>
<evidence type="ECO:0000256" key="8">
    <source>
        <dbReference type="ARBA" id="ARBA00023012"/>
    </source>
</evidence>
<keyword evidence="5" id="KW-0547">Nucleotide-binding</keyword>
<dbReference type="InterPro" id="IPR036890">
    <property type="entry name" value="HATPase_C_sf"/>
</dbReference>
<dbReference type="SUPFAM" id="SSF55874">
    <property type="entry name" value="ATPase domain of HSP90 chaperone/DNA topoisomerase II/histidine kinase"/>
    <property type="match status" value="1"/>
</dbReference>
<dbReference type="STRING" id="396014.BF93_07080"/>
<evidence type="ECO:0000313" key="13">
    <source>
        <dbReference type="EMBL" id="EWS82777.1"/>
    </source>
</evidence>
<sequence>MDRDDSLPSPLRQEAGRLLRRAVRSVVAVLLGLATGPLLMLAALLALIRIRRPLAAVDRWDARRLERFARFVHQDPDGAALGPGRALLHGAGSTVLGLVMANLLQQLIVVTLGSLGQLLFGGEVVFVFEMWVVTQSALLVLLIYGPATFLACVGWAEVALWLQARLLRRWFPTMLRADALETRITRLVTTRRGVVVAIDDERRRIERDLHDGVQQNVVSLSVLIARARRSKDPERTAALLDQAHRQSQSLIDEVRQVAWRIHPTALDERGLASALAEVAETCPVPVQLDVQLEERLPGPVESAAYFVAREAVTNVVKHARAESIRIALWRTGAPRRRTLHLSVIDDGIGGADSEGGGLQGLARRVAALDGSVDVHSPPGGPTTITAELPYA</sequence>
<dbReference type="AlphaFoldDB" id="Z9JYA4"/>
<organism evidence="13 14">
    <name type="scientific">Brachybacterium phenoliresistens</name>
    <dbReference type="NCBI Taxonomy" id="396014"/>
    <lineage>
        <taxon>Bacteria</taxon>
        <taxon>Bacillati</taxon>
        <taxon>Actinomycetota</taxon>
        <taxon>Actinomycetes</taxon>
        <taxon>Micrococcales</taxon>
        <taxon>Dermabacteraceae</taxon>
        <taxon>Brachybacterium</taxon>
    </lineage>
</organism>
<proteinExistence type="predicted"/>
<dbReference type="EMBL" id="JDYK01000002">
    <property type="protein sequence ID" value="EWS82777.1"/>
    <property type="molecule type" value="Genomic_DNA"/>
</dbReference>
<evidence type="ECO:0000256" key="1">
    <source>
        <dbReference type="ARBA" id="ARBA00000085"/>
    </source>
</evidence>
<dbReference type="Pfam" id="PF02518">
    <property type="entry name" value="HATPase_c"/>
    <property type="match status" value="1"/>
</dbReference>
<evidence type="ECO:0000256" key="4">
    <source>
        <dbReference type="ARBA" id="ARBA00022679"/>
    </source>
</evidence>
<feature type="domain" description="Signal transduction histidine kinase subgroup 3 dimerisation and phosphoacceptor" evidence="12">
    <location>
        <begin position="201"/>
        <end position="266"/>
    </location>
</feature>
<feature type="transmembrane region" description="Helical" evidence="10">
    <location>
        <begin position="107"/>
        <end position="131"/>
    </location>
</feature>
<keyword evidence="10" id="KW-0812">Transmembrane</keyword>
<dbReference type="PATRIC" id="fig|396014.3.peg.406"/>
<reference evidence="13 14" key="1">
    <citation type="submission" date="2014-02" db="EMBL/GenBank/DDBJ databases">
        <title>Genome sequence of Brachybacterium phenoliresistens strain W13A50.</title>
        <authorList>
            <person name="Wang X."/>
        </authorList>
    </citation>
    <scope>NUCLEOTIDE SEQUENCE [LARGE SCALE GENOMIC DNA]</scope>
    <source>
        <strain evidence="13 14">W13A50</strain>
    </source>
</reference>
<dbReference type="InterPro" id="IPR011712">
    <property type="entry name" value="Sig_transdc_His_kin_sub3_dim/P"/>
</dbReference>
<dbReference type="EC" id="2.7.13.3" evidence="2"/>
<evidence type="ECO:0000259" key="11">
    <source>
        <dbReference type="Pfam" id="PF02518"/>
    </source>
</evidence>
<comment type="catalytic activity">
    <reaction evidence="1">
        <text>ATP + protein L-histidine = ADP + protein N-phospho-L-histidine.</text>
        <dbReference type="EC" id="2.7.13.3"/>
    </reaction>
</comment>
<evidence type="ECO:0000256" key="9">
    <source>
        <dbReference type="SAM" id="MobiDB-lite"/>
    </source>
</evidence>
<evidence type="ECO:0000259" key="12">
    <source>
        <dbReference type="Pfam" id="PF07730"/>
    </source>
</evidence>
<dbReference type="InterPro" id="IPR050482">
    <property type="entry name" value="Sensor_HK_TwoCompSys"/>
</dbReference>
<dbReference type="GO" id="GO:0005524">
    <property type="term" value="F:ATP binding"/>
    <property type="evidence" value="ECO:0007669"/>
    <property type="project" value="UniProtKB-KW"/>
</dbReference>
<name>Z9JYA4_9MICO</name>
<comment type="caution">
    <text evidence="13">The sequence shown here is derived from an EMBL/GenBank/DDBJ whole genome shotgun (WGS) entry which is preliminary data.</text>
</comment>
<dbReference type="eggNOG" id="COG4585">
    <property type="taxonomic scope" value="Bacteria"/>
</dbReference>
<feature type="transmembrane region" description="Helical" evidence="10">
    <location>
        <begin position="137"/>
        <end position="162"/>
    </location>
</feature>
<evidence type="ECO:0000256" key="5">
    <source>
        <dbReference type="ARBA" id="ARBA00022741"/>
    </source>
</evidence>
<dbReference type="HOGENOM" id="CLU_000445_20_2_11"/>
<keyword evidence="4" id="KW-0808">Transferase</keyword>
<protein>
    <recommendedName>
        <fullName evidence="2">histidine kinase</fullName>
        <ecNumber evidence="2">2.7.13.3</ecNumber>
    </recommendedName>
</protein>
<dbReference type="GO" id="GO:0016020">
    <property type="term" value="C:membrane"/>
    <property type="evidence" value="ECO:0007669"/>
    <property type="project" value="InterPro"/>
</dbReference>
<dbReference type="Gene3D" id="3.30.565.10">
    <property type="entry name" value="Histidine kinase-like ATPase, C-terminal domain"/>
    <property type="match status" value="1"/>
</dbReference>
<dbReference type="Gene3D" id="1.20.5.1930">
    <property type="match status" value="1"/>
</dbReference>
<dbReference type="Pfam" id="PF07730">
    <property type="entry name" value="HisKA_3"/>
    <property type="match status" value="1"/>
</dbReference>
<gene>
    <name evidence="13" type="ORF">BF93_07080</name>
</gene>
<evidence type="ECO:0000256" key="10">
    <source>
        <dbReference type="SAM" id="Phobius"/>
    </source>
</evidence>
<dbReference type="PANTHER" id="PTHR24421:SF10">
    <property type="entry name" value="NITRATE_NITRITE SENSOR PROTEIN NARQ"/>
    <property type="match status" value="1"/>
</dbReference>
<feature type="region of interest" description="Disordered" evidence="9">
    <location>
        <begin position="372"/>
        <end position="391"/>
    </location>
</feature>
<dbReference type="CDD" id="cd16917">
    <property type="entry name" value="HATPase_UhpB-NarQ-NarX-like"/>
    <property type="match status" value="1"/>
</dbReference>